<dbReference type="Gene3D" id="3.30.70.2450">
    <property type="match status" value="1"/>
</dbReference>
<comment type="similarity">
    <text evidence="2">Belongs to the PheA/TfdB FAD monooxygenase family.</text>
</comment>
<dbReference type="EMBL" id="AP022613">
    <property type="protein sequence ID" value="BBZ37255.1"/>
    <property type="molecule type" value="Genomic_DNA"/>
</dbReference>
<keyword evidence="5" id="KW-0560">Oxidoreductase</keyword>
<keyword evidence="9" id="KW-1185">Reference proteome</keyword>
<proteinExistence type="inferred from homology"/>
<dbReference type="STRING" id="44010.AWC00_25730"/>
<dbReference type="PANTHER" id="PTHR43004:SF19">
    <property type="entry name" value="BINDING MONOOXYGENASE, PUTATIVE (JCVI)-RELATED"/>
    <property type="match status" value="1"/>
</dbReference>
<evidence type="ECO:0000256" key="4">
    <source>
        <dbReference type="ARBA" id="ARBA00022827"/>
    </source>
</evidence>
<dbReference type="SUPFAM" id="SSF51905">
    <property type="entry name" value="FAD/NAD(P)-binding domain"/>
    <property type="match status" value="1"/>
</dbReference>
<dbReference type="Gene3D" id="3.50.50.60">
    <property type="entry name" value="FAD/NAD(P)-binding domain"/>
    <property type="match status" value="1"/>
</dbReference>
<dbReference type="Gene3D" id="3.40.30.20">
    <property type="match status" value="1"/>
</dbReference>
<evidence type="ECO:0000256" key="3">
    <source>
        <dbReference type="ARBA" id="ARBA00022630"/>
    </source>
</evidence>
<evidence type="ECO:0000256" key="2">
    <source>
        <dbReference type="ARBA" id="ARBA00007801"/>
    </source>
</evidence>
<name>A0A1X1SWX0_9MYCO</name>
<protein>
    <submittedName>
        <fullName evidence="8">Oxygenase</fullName>
    </submittedName>
</protein>
<evidence type="ECO:0000313" key="9">
    <source>
        <dbReference type="Proteomes" id="UP000467385"/>
    </source>
</evidence>
<dbReference type="GO" id="GO:0071949">
    <property type="term" value="F:FAD binding"/>
    <property type="evidence" value="ECO:0007669"/>
    <property type="project" value="InterPro"/>
</dbReference>
<keyword evidence="4" id="KW-0274">FAD</keyword>
<dbReference type="InterPro" id="IPR038220">
    <property type="entry name" value="PHOX_C_sf"/>
</dbReference>
<dbReference type="InterPro" id="IPR002938">
    <property type="entry name" value="FAD-bd"/>
</dbReference>
<gene>
    <name evidence="8" type="ORF">MCNS_03180</name>
</gene>
<dbReference type="RefSeq" id="WP_163645761.1">
    <property type="nucleotide sequence ID" value="NZ_AP022613.1"/>
</dbReference>
<feature type="domain" description="Phenol hydroxylase-like C-terminal dimerisation" evidence="7">
    <location>
        <begin position="481"/>
        <end position="516"/>
    </location>
</feature>
<dbReference type="PRINTS" id="PR00420">
    <property type="entry name" value="RNGMNOXGNASE"/>
</dbReference>
<evidence type="ECO:0000259" key="6">
    <source>
        <dbReference type="Pfam" id="PF01494"/>
    </source>
</evidence>
<reference evidence="8 9" key="1">
    <citation type="journal article" date="2019" name="Emerg. Microbes Infect.">
        <title>Comprehensive subspecies identification of 175 nontuberculous mycobacteria species based on 7547 genomic profiles.</title>
        <authorList>
            <person name="Matsumoto Y."/>
            <person name="Kinjo T."/>
            <person name="Motooka D."/>
            <person name="Nabeya D."/>
            <person name="Jung N."/>
            <person name="Uechi K."/>
            <person name="Horii T."/>
            <person name="Iida T."/>
            <person name="Fujita J."/>
            <person name="Nakamura S."/>
        </authorList>
    </citation>
    <scope>NUCLEOTIDE SEQUENCE [LARGE SCALE GENOMIC DNA]</scope>
    <source>
        <strain evidence="8 9">JCM 14738</strain>
    </source>
</reference>
<dbReference type="InterPro" id="IPR036249">
    <property type="entry name" value="Thioredoxin-like_sf"/>
</dbReference>
<evidence type="ECO:0000256" key="5">
    <source>
        <dbReference type="ARBA" id="ARBA00023002"/>
    </source>
</evidence>
<dbReference type="InterPro" id="IPR012941">
    <property type="entry name" value="Phe_hydrox_C_dim_dom"/>
</dbReference>
<organism evidence="8 9">
    <name type="scientific">Mycobacterium conspicuum</name>
    <dbReference type="NCBI Taxonomy" id="44010"/>
    <lineage>
        <taxon>Bacteria</taxon>
        <taxon>Bacillati</taxon>
        <taxon>Actinomycetota</taxon>
        <taxon>Actinomycetes</taxon>
        <taxon>Mycobacteriales</taxon>
        <taxon>Mycobacteriaceae</taxon>
        <taxon>Mycobacterium</taxon>
    </lineage>
</organism>
<dbReference type="InterPro" id="IPR050641">
    <property type="entry name" value="RIFMO-like"/>
</dbReference>
<dbReference type="InterPro" id="IPR036188">
    <property type="entry name" value="FAD/NAD-bd_sf"/>
</dbReference>
<evidence type="ECO:0000313" key="8">
    <source>
        <dbReference type="EMBL" id="BBZ37255.1"/>
    </source>
</evidence>
<feature type="domain" description="FAD-binding" evidence="6">
    <location>
        <begin position="8"/>
        <end position="342"/>
    </location>
</feature>
<dbReference type="GO" id="GO:0016709">
    <property type="term" value="F:oxidoreductase activity, acting on paired donors, with incorporation or reduction of molecular oxygen, NAD(P)H as one donor, and incorporation of one atom of oxygen"/>
    <property type="evidence" value="ECO:0007669"/>
    <property type="project" value="UniProtKB-ARBA"/>
</dbReference>
<dbReference type="Pfam" id="PF01494">
    <property type="entry name" value="FAD_binding_3"/>
    <property type="match status" value="1"/>
</dbReference>
<evidence type="ECO:0000259" key="7">
    <source>
        <dbReference type="Pfam" id="PF07976"/>
    </source>
</evidence>
<keyword evidence="3" id="KW-0285">Flavoprotein</keyword>
<evidence type="ECO:0000256" key="1">
    <source>
        <dbReference type="ARBA" id="ARBA00001974"/>
    </source>
</evidence>
<dbReference type="AlphaFoldDB" id="A0A1X1SWX0"/>
<dbReference type="Proteomes" id="UP000467385">
    <property type="component" value="Chromosome"/>
</dbReference>
<dbReference type="SUPFAM" id="SSF52833">
    <property type="entry name" value="Thioredoxin-like"/>
    <property type="match status" value="1"/>
</dbReference>
<accession>A0A1X1SWX0</accession>
<dbReference type="PANTHER" id="PTHR43004">
    <property type="entry name" value="TRK SYSTEM POTASSIUM UPTAKE PROTEIN"/>
    <property type="match status" value="1"/>
</dbReference>
<sequence>MSTSPNPEVLVVGAGPVGLVAAAELARRGVRVRLIDKLAQPTDQSRAIVVHARSLDMLDRIGIVDEMVGTGIKAIAMQLYAGRRKLFRVPLGGVDSAFPFTLTTAQTETERVLGDHLQSLGVTVERGVELVALTQDDDDVHATLRHEDGLTELVTAPWVIGADGAHSAVRKLVGAKLAGSFAGERFLLADVDAEHSLDMDSMHTFFAPDGPVVVLPMAEGRMRFLASETGAGRDAPQPTQEELQRILDHRIGGIRVVHSHWLTSFEVRHARVPAYRWGRVFLAGDAAHIHSPAGGQGMNTGMQDAFNLAWKLAMVIDGQAGQTLLDSYEAERIPVADSVIAFTDRLTRGGTLSGVPRRIRDLVIRLLSHVPAARRFMAETVEEVNVAYRTSPLAVGRSPRHAKVAAGEHVPHVVDAEVQKQLAAVCGVQNTGHVVLTIAPGHTAPAAGDGEVQVLVTAHDAQVAGYDTVIADPKQLVAQRFGLKNGGRVVIRPDGYIGAVAALDDTTTVVDYFAKVRS</sequence>
<comment type="cofactor">
    <cofactor evidence="1">
        <name>FAD</name>
        <dbReference type="ChEBI" id="CHEBI:57692"/>
    </cofactor>
</comment>
<dbReference type="Pfam" id="PF07976">
    <property type="entry name" value="Phe_hydrox_dim"/>
    <property type="match status" value="1"/>
</dbReference>